<dbReference type="InterPro" id="IPR013078">
    <property type="entry name" value="His_Pase_superF_clade-1"/>
</dbReference>
<dbReference type="RefSeq" id="WP_083645834.1">
    <property type="nucleotide sequence ID" value="NZ_AMRU01000004.1"/>
</dbReference>
<keyword evidence="2" id="KW-1185">Reference proteome</keyword>
<evidence type="ECO:0000313" key="1">
    <source>
        <dbReference type="EMBL" id="APU70295.1"/>
    </source>
</evidence>
<organism evidence="1 2">
    <name type="scientific">Christiangramia flava JLT2011</name>
    <dbReference type="NCBI Taxonomy" id="1229726"/>
    <lineage>
        <taxon>Bacteria</taxon>
        <taxon>Pseudomonadati</taxon>
        <taxon>Bacteroidota</taxon>
        <taxon>Flavobacteriia</taxon>
        <taxon>Flavobacteriales</taxon>
        <taxon>Flavobacteriaceae</taxon>
        <taxon>Christiangramia</taxon>
    </lineage>
</organism>
<dbReference type="Pfam" id="PF00300">
    <property type="entry name" value="His_Phos_1"/>
    <property type="match status" value="1"/>
</dbReference>
<sequence>MKRLVLVRHGKSSWEHDVPDYERPLKQRGYDDAELVLKTFSQFYKFSAKVWTSHAVRARTTAEIFKSTLQIADEDFTVKEELYTFNQNDLLREIKNCPDSIHKLMVFGHNPAMTILVNYLGDKPLDNLPTTGLVVIDFDTDRWEDINQGTTILTLLPKNLR</sequence>
<dbReference type="OrthoDB" id="9810154at2"/>
<reference evidence="1 2" key="1">
    <citation type="submission" date="2016-07" db="EMBL/GenBank/DDBJ databases">
        <title>Multi-omics approach to identify versatile polysaccharide utilization systems of a marine flavobacterium Gramella flava.</title>
        <authorList>
            <person name="Tang K."/>
        </authorList>
    </citation>
    <scope>NUCLEOTIDE SEQUENCE [LARGE SCALE GENOMIC DNA]</scope>
    <source>
        <strain evidence="1 2">JLT2011</strain>
    </source>
</reference>
<dbReference type="InterPro" id="IPR029033">
    <property type="entry name" value="His_PPase_superfam"/>
</dbReference>
<dbReference type="SMART" id="SM00855">
    <property type="entry name" value="PGAM"/>
    <property type="match status" value="1"/>
</dbReference>
<dbReference type="EMBL" id="CP016359">
    <property type="protein sequence ID" value="APU70295.1"/>
    <property type="molecule type" value="Genomic_DNA"/>
</dbReference>
<dbReference type="SUPFAM" id="SSF53254">
    <property type="entry name" value="Phosphoglycerate mutase-like"/>
    <property type="match status" value="1"/>
</dbReference>
<dbReference type="KEGG" id="gfl:GRFL_3571"/>
<dbReference type="STRING" id="1229726.GRFL_3571"/>
<dbReference type="Proteomes" id="UP000186230">
    <property type="component" value="Chromosome"/>
</dbReference>
<protein>
    <submittedName>
        <fullName evidence="1">Phosphoglycerate/bisphosphoglycerate mutase</fullName>
    </submittedName>
</protein>
<evidence type="ECO:0000313" key="2">
    <source>
        <dbReference type="Proteomes" id="UP000186230"/>
    </source>
</evidence>
<proteinExistence type="predicted"/>
<name>A0A1L7IB06_9FLAO</name>
<dbReference type="PANTHER" id="PTHR47623">
    <property type="entry name" value="OS09G0287300 PROTEIN"/>
    <property type="match status" value="1"/>
</dbReference>
<dbReference type="CDD" id="cd07040">
    <property type="entry name" value="HP"/>
    <property type="match status" value="1"/>
</dbReference>
<accession>A0A1L7IB06</accession>
<gene>
    <name evidence="1" type="ORF">GRFL_3571</name>
</gene>
<dbReference type="PANTHER" id="PTHR47623:SF1">
    <property type="entry name" value="OS09G0287300 PROTEIN"/>
    <property type="match status" value="1"/>
</dbReference>
<dbReference type="AlphaFoldDB" id="A0A1L7IB06"/>
<dbReference type="Gene3D" id="3.40.50.1240">
    <property type="entry name" value="Phosphoglycerate mutase-like"/>
    <property type="match status" value="1"/>
</dbReference>